<accession>A0A0F7L3P8</accession>
<evidence type="ECO:0000313" key="1">
    <source>
        <dbReference type="EMBL" id="AKH46550.1"/>
    </source>
</evidence>
<reference evidence="1" key="2">
    <citation type="submission" date="2015-03" db="EMBL/GenBank/DDBJ databases">
        <authorList>
            <person name="Chow C.-E.T."/>
            <person name="Winget D.M."/>
            <person name="White R.A.III."/>
            <person name="Hallam S.J."/>
            <person name="Suttle C.A."/>
        </authorList>
    </citation>
    <scope>NUCLEOTIDE SEQUENCE</scope>
    <source>
        <strain evidence="1">Anoxic3_9</strain>
    </source>
</reference>
<dbReference type="EMBL" id="KR029584">
    <property type="protein sequence ID" value="AKH46550.1"/>
    <property type="molecule type" value="Genomic_DNA"/>
</dbReference>
<name>A0A0F7L3P8_9VIRU</name>
<protein>
    <submittedName>
        <fullName evidence="1">Uncharacterized protein</fullName>
    </submittedName>
</protein>
<organism evidence="1">
    <name type="scientific">uncultured marine virus</name>
    <dbReference type="NCBI Taxonomy" id="186617"/>
    <lineage>
        <taxon>Viruses</taxon>
        <taxon>environmental samples</taxon>
    </lineage>
</organism>
<proteinExistence type="predicted"/>
<sequence>MYAVSQTPRPTISVSVITQVWAKSRGTYGLFHYAIPTIESITIWVLQVFRKNMRLIFISNFFLLQKTGLKTNEIPSVSLPGFWRAKKPACLTVKVVNQDNNFK</sequence>
<reference evidence="1" key="1">
    <citation type="journal article" date="2015" name="Front. Microbiol.">
        <title>Combining genomic sequencing methods to explore viral diversity and reveal potential virus-host interactions.</title>
        <authorList>
            <person name="Chow C.E."/>
            <person name="Winget D.M."/>
            <person name="White R.A.III."/>
            <person name="Hallam S.J."/>
            <person name="Suttle C.A."/>
        </authorList>
    </citation>
    <scope>NUCLEOTIDE SEQUENCE</scope>
    <source>
        <strain evidence="1">Anoxic3_9</strain>
    </source>
</reference>